<organism evidence="1 2">
    <name type="scientific">Dyadobacter arcticus</name>
    <dbReference type="NCBI Taxonomy" id="1078754"/>
    <lineage>
        <taxon>Bacteria</taxon>
        <taxon>Pseudomonadati</taxon>
        <taxon>Bacteroidota</taxon>
        <taxon>Cytophagia</taxon>
        <taxon>Cytophagales</taxon>
        <taxon>Spirosomataceae</taxon>
        <taxon>Dyadobacter</taxon>
    </lineage>
</organism>
<accession>A0ABX0UED4</accession>
<keyword evidence="2" id="KW-1185">Reference proteome</keyword>
<comment type="caution">
    <text evidence="1">The sequence shown here is derived from an EMBL/GenBank/DDBJ whole genome shotgun (WGS) entry which is preliminary data.</text>
</comment>
<dbReference type="EMBL" id="JAASQJ010000001">
    <property type="protein sequence ID" value="NIJ51353.1"/>
    <property type="molecule type" value="Genomic_DNA"/>
</dbReference>
<gene>
    <name evidence="1" type="ORF">FHS68_000509</name>
</gene>
<sequence length="59" mass="6988">MSELFPFVRSFLLLIFFDFRHKTNLPGVLLMDNVIPYEAWDLQDYSEIPAIPDIVYSFC</sequence>
<name>A0ABX0UED4_9BACT</name>
<dbReference type="Proteomes" id="UP001179181">
    <property type="component" value="Unassembled WGS sequence"/>
</dbReference>
<evidence type="ECO:0000313" key="1">
    <source>
        <dbReference type="EMBL" id="NIJ51353.1"/>
    </source>
</evidence>
<evidence type="ECO:0000313" key="2">
    <source>
        <dbReference type="Proteomes" id="UP001179181"/>
    </source>
</evidence>
<proteinExistence type="predicted"/>
<reference evidence="1 2" key="1">
    <citation type="submission" date="2020-03" db="EMBL/GenBank/DDBJ databases">
        <title>Genomic Encyclopedia of Type Strains, Phase IV (KMG-IV): sequencing the most valuable type-strain genomes for metagenomic binning, comparative biology and taxonomic classification.</title>
        <authorList>
            <person name="Goeker M."/>
        </authorList>
    </citation>
    <scope>NUCLEOTIDE SEQUENCE [LARGE SCALE GENOMIC DNA]</scope>
    <source>
        <strain evidence="1 2">DSM 102865</strain>
    </source>
</reference>
<protein>
    <submittedName>
        <fullName evidence="1">Uncharacterized protein</fullName>
    </submittedName>
</protein>